<sequence>MSLLTNPGTRTPLLSSVVYSHHSHPLNLRFSASPSLFSQRHPHPATTRLLPRVRHNLKITCSTPIWHRSILVLIILDTLIVLSVLLLNLFICELSHPDSPPGVPSDLPGSNDPAVIHRLHVSLKILEETSFALSCVFLAELFVTLLAFGLRYLKRWMHAIDAAVIVLGFLVDVVLKNGVVEEIAGLVVVLRLWRLIKIAEECVVEAYQEAEEEMGQLKERVEQLEKENDELRAAQS</sequence>
<evidence type="ECO:0000256" key="11">
    <source>
        <dbReference type="ARBA" id="ARBA00023303"/>
    </source>
</evidence>
<comment type="subcellular location">
    <subcellularLocation>
        <location evidence="1">Cell membrane</location>
        <topology evidence="1">Multi-pass membrane protein</topology>
    </subcellularLocation>
</comment>
<evidence type="ECO:0000256" key="1">
    <source>
        <dbReference type="ARBA" id="ARBA00004651"/>
    </source>
</evidence>
<feature type="coiled-coil region" evidence="13">
    <location>
        <begin position="200"/>
        <end position="234"/>
    </location>
</feature>
<keyword evidence="17" id="KW-1185">Reference proteome</keyword>
<keyword evidence="5 14" id="KW-0812">Transmembrane</keyword>
<dbReference type="InterPro" id="IPR005821">
    <property type="entry name" value="Ion_trans_dom"/>
</dbReference>
<keyword evidence="8 13" id="KW-0175">Coiled coil</keyword>
<gene>
    <name evidence="16" type="ORF">TWF694_001519</name>
</gene>
<dbReference type="EMBL" id="JAVHJO010000001">
    <property type="protein sequence ID" value="KAK6544838.1"/>
    <property type="molecule type" value="Genomic_DNA"/>
</dbReference>
<evidence type="ECO:0000313" key="16">
    <source>
        <dbReference type="EMBL" id="KAK6544838.1"/>
    </source>
</evidence>
<dbReference type="GO" id="GO:0030171">
    <property type="term" value="F:voltage-gated proton channel activity"/>
    <property type="evidence" value="ECO:0007669"/>
    <property type="project" value="InterPro"/>
</dbReference>
<dbReference type="GO" id="GO:0034702">
    <property type="term" value="C:monoatomic ion channel complex"/>
    <property type="evidence" value="ECO:0007669"/>
    <property type="project" value="UniProtKB-KW"/>
</dbReference>
<dbReference type="InterPro" id="IPR027359">
    <property type="entry name" value="Volt_channel_dom_sf"/>
</dbReference>
<dbReference type="InterPro" id="IPR031846">
    <property type="entry name" value="Hvcn1"/>
</dbReference>
<keyword evidence="4" id="KW-1003">Cell membrane</keyword>
<reference evidence="16 17" key="1">
    <citation type="submission" date="2019-10" db="EMBL/GenBank/DDBJ databases">
        <authorList>
            <person name="Palmer J.M."/>
        </authorList>
    </citation>
    <scope>NUCLEOTIDE SEQUENCE [LARGE SCALE GENOMIC DNA]</scope>
    <source>
        <strain evidence="16 17">TWF694</strain>
    </source>
</reference>
<evidence type="ECO:0000256" key="3">
    <source>
        <dbReference type="ARBA" id="ARBA00022448"/>
    </source>
</evidence>
<evidence type="ECO:0000256" key="12">
    <source>
        <dbReference type="ARBA" id="ARBA00031989"/>
    </source>
</evidence>
<proteinExistence type="predicted"/>
<evidence type="ECO:0000256" key="7">
    <source>
        <dbReference type="ARBA" id="ARBA00022989"/>
    </source>
</evidence>
<dbReference type="PANTHER" id="PTHR46480">
    <property type="entry name" value="F20B24.22"/>
    <property type="match status" value="1"/>
</dbReference>
<evidence type="ECO:0000256" key="13">
    <source>
        <dbReference type="SAM" id="Coils"/>
    </source>
</evidence>
<keyword evidence="11" id="KW-0407">Ion channel</keyword>
<evidence type="ECO:0000256" key="10">
    <source>
        <dbReference type="ARBA" id="ARBA00023136"/>
    </source>
</evidence>
<evidence type="ECO:0000256" key="2">
    <source>
        <dbReference type="ARBA" id="ARBA00015897"/>
    </source>
</evidence>
<evidence type="ECO:0000259" key="15">
    <source>
        <dbReference type="Pfam" id="PF00520"/>
    </source>
</evidence>
<evidence type="ECO:0000256" key="9">
    <source>
        <dbReference type="ARBA" id="ARBA00023065"/>
    </source>
</evidence>
<comment type="caution">
    <text evidence="16">The sequence shown here is derived from an EMBL/GenBank/DDBJ whole genome shotgun (WGS) entry which is preliminary data.</text>
</comment>
<dbReference type="PANTHER" id="PTHR46480:SF1">
    <property type="entry name" value="VOLTAGE-GATED HYDROGEN CHANNEL 1"/>
    <property type="match status" value="1"/>
</dbReference>
<evidence type="ECO:0000256" key="8">
    <source>
        <dbReference type="ARBA" id="ARBA00023054"/>
    </source>
</evidence>
<accession>A0AAV9XS09</accession>
<keyword evidence="7 14" id="KW-1133">Transmembrane helix</keyword>
<keyword evidence="6" id="KW-0851">Voltage-gated channel</keyword>
<keyword evidence="10 14" id="KW-0472">Membrane</keyword>
<keyword evidence="9" id="KW-0406">Ion transport</keyword>
<dbReference type="GO" id="GO:0005886">
    <property type="term" value="C:plasma membrane"/>
    <property type="evidence" value="ECO:0007669"/>
    <property type="project" value="UniProtKB-SubCell"/>
</dbReference>
<protein>
    <recommendedName>
        <fullName evidence="2">Voltage-gated hydrogen channel 1</fullName>
    </recommendedName>
    <alternativeName>
        <fullName evidence="12">Hydrogen voltage-gated channel 1</fullName>
    </alternativeName>
</protein>
<evidence type="ECO:0000313" key="17">
    <source>
        <dbReference type="Proteomes" id="UP001365542"/>
    </source>
</evidence>
<evidence type="ECO:0000256" key="6">
    <source>
        <dbReference type="ARBA" id="ARBA00022882"/>
    </source>
</evidence>
<keyword evidence="3" id="KW-0813">Transport</keyword>
<name>A0AAV9XS09_9PEZI</name>
<feature type="domain" description="Ion transport" evidence="15">
    <location>
        <begin position="79"/>
        <end position="198"/>
    </location>
</feature>
<dbReference type="Proteomes" id="UP001365542">
    <property type="component" value="Unassembled WGS sequence"/>
</dbReference>
<dbReference type="Pfam" id="PF00520">
    <property type="entry name" value="Ion_trans"/>
    <property type="match status" value="1"/>
</dbReference>
<dbReference type="Gene3D" id="1.20.120.350">
    <property type="entry name" value="Voltage-gated potassium channels. Chain C"/>
    <property type="match status" value="1"/>
</dbReference>
<evidence type="ECO:0000256" key="4">
    <source>
        <dbReference type="ARBA" id="ARBA00022475"/>
    </source>
</evidence>
<evidence type="ECO:0000256" key="14">
    <source>
        <dbReference type="SAM" id="Phobius"/>
    </source>
</evidence>
<evidence type="ECO:0000256" key="5">
    <source>
        <dbReference type="ARBA" id="ARBA00022692"/>
    </source>
</evidence>
<dbReference type="AlphaFoldDB" id="A0AAV9XS09"/>
<organism evidence="16 17">
    <name type="scientific">Orbilia ellipsospora</name>
    <dbReference type="NCBI Taxonomy" id="2528407"/>
    <lineage>
        <taxon>Eukaryota</taxon>
        <taxon>Fungi</taxon>
        <taxon>Dikarya</taxon>
        <taxon>Ascomycota</taxon>
        <taxon>Pezizomycotina</taxon>
        <taxon>Orbiliomycetes</taxon>
        <taxon>Orbiliales</taxon>
        <taxon>Orbiliaceae</taxon>
        <taxon>Orbilia</taxon>
    </lineage>
</organism>
<feature type="transmembrane region" description="Helical" evidence="14">
    <location>
        <begin position="70"/>
        <end position="91"/>
    </location>
</feature>
<feature type="transmembrane region" description="Helical" evidence="14">
    <location>
        <begin position="131"/>
        <end position="150"/>
    </location>
</feature>